<name>X1NJF5_9ZZZZ</name>
<proteinExistence type="predicted"/>
<dbReference type="InterPro" id="IPR009000">
    <property type="entry name" value="Transl_B-barrel_sf"/>
</dbReference>
<dbReference type="GO" id="GO:0005525">
    <property type="term" value="F:GTP binding"/>
    <property type="evidence" value="ECO:0007669"/>
    <property type="project" value="InterPro"/>
</dbReference>
<feature type="domain" description="Translation elongation factor EFTu-like" evidence="1">
    <location>
        <begin position="32"/>
        <end position="80"/>
    </location>
</feature>
<dbReference type="EMBL" id="BARV01022035">
    <property type="protein sequence ID" value="GAI30351.1"/>
    <property type="molecule type" value="Genomic_DNA"/>
</dbReference>
<protein>
    <recommendedName>
        <fullName evidence="1">Translation elongation factor EFTu-like domain-containing protein</fullName>
    </recommendedName>
</protein>
<organism evidence="2">
    <name type="scientific">marine sediment metagenome</name>
    <dbReference type="NCBI Taxonomy" id="412755"/>
    <lineage>
        <taxon>unclassified sequences</taxon>
        <taxon>metagenomes</taxon>
        <taxon>ecological metagenomes</taxon>
    </lineage>
</organism>
<sequence>MPNEETQPPEEEKLIGEITHYFSNIEVAVIELSGALKVGDSIRIVGGVETDFTQTVESMEIEHEKVKEAKAGDSVGLKVSQKIREGYKVYKV</sequence>
<comment type="caution">
    <text evidence="2">The sequence shown here is derived from an EMBL/GenBank/DDBJ whole genome shotgun (WGS) entry which is preliminary data.</text>
</comment>
<dbReference type="Pfam" id="PF03144">
    <property type="entry name" value="GTP_EFTU_D2"/>
    <property type="match status" value="1"/>
</dbReference>
<dbReference type="SUPFAM" id="SSF50447">
    <property type="entry name" value="Translation proteins"/>
    <property type="match status" value="1"/>
</dbReference>
<evidence type="ECO:0000313" key="2">
    <source>
        <dbReference type="EMBL" id="GAI30351.1"/>
    </source>
</evidence>
<dbReference type="InterPro" id="IPR004161">
    <property type="entry name" value="EFTu-like_2"/>
</dbReference>
<accession>X1NJF5</accession>
<dbReference type="AlphaFoldDB" id="X1NJF5"/>
<reference evidence="2" key="1">
    <citation type="journal article" date="2014" name="Front. Microbiol.">
        <title>High frequency of phylogenetically diverse reductive dehalogenase-homologous genes in deep subseafloor sedimentary metagenomes.</title>
        <authorList>
            <person name="Kawai M."/>
            <person name="Futagami T."/>
            <person name="Toyoda A."/>
            <person name="Takaki Y."/>
            <person name="Nishi S."/>
            <person name="Hori S."/>
            <person name="Arai W."/>
            <person name="Tsubouchi T."/>
            <person name="Morono Y."/>
            <person name="Uchiyama I."/>
            <person name="Ito T."/>
            <person name="Fujiyama A."/>
            <person name="Inagaki F."/>
            <person name="Takami H."/>
        </authorList>
    </citation>
    <scope>NUCLEOTIDE SEQUENCE</scope>
    <source>
        <strain evidence="2">Expedition CK06-06</strain>
    </source>
</reference>
<evidence type="ECO:0000259" key="1">
    <source>
        <dbReference type="Pfam" id="PF03144"/>
    </source>
</evidence>
<dbReference type="Gene3D" id="2.40.30.10">
    <property type="entry name" value="Translation factors"/>
    <property type="match status" value="1"/>
</dbReference>
<gene>
    <name evidence="2" type="ORF">S06H3_36389</name>
</gene>